<dbReference type="Pfam" id="PF00942">
    <property type="entry name" value="CBM_3"/>
    <property type="match status" value="1"/>
</dbReference>
<dbReference type="SUPFAM" id="SSF49384">
    <property type="entry name" value="Carbohydrate-binding domain"/>
    <property type="match status" value="1"/>
</dbReference>
<accession>A0A829Y9Z4</accession>
<evidence type="ECO:0000313" key="12">
    <source>
        <dbReference type="EMBL" id="GFE80129.1"/>
    </source>
</evidence>
<dbReference type="Gene3D" id="2.60.40.10">
    <property type="entry name" value="Immunoglobulins"/>
    <property type="match status" value="1"/>
</dbReference>
<evidence type="ECO:0000256" key="3">
    <source>
        <dbReference type="ARBA" id="ARBA00023001"/>
    </source>
</evidence>
<dbReference type="Pfam" id="PF00759">
    <property type="entry name" value="Glyco_hydro_9"/>
    <property type="match status" value="1"/>
</dbReference>
<evidence type="ECO:0000313" key="13">
    <source>
        <dbReference type="Proteomes" id="UP000445000"/>
    </source>
</evidence>
<dbReference type="AlphaFoldDB" id="A0A829Y9Z4"/>
<dbReference type="EMBL" id="BLJN01000002">
    <property type="protein sequence ID" value="GFE80129.1"/>
    <property type="molecule type" value="Genomic_DNA"/>
</dbReference>
<dbReference type="InterPro" id="IPR033126">
    <property type="entry name" value="Glyco_hydro_9_Asp/Glu_AS"/>
</dbReference>
<keyword evidence="5 7" id="KW-0326">Glycosidase</keyword>
<keyword evidence="6 7" id="KW-0624">Polysaccharide degradation</keyword>
<dbReference type="PROSITE" id="PS00698">
    <property type="entry name" value="GH9_3"/>
    <property type="match status" value="1"/>
</dbReference>
<name>A0A829Y9Z4_9GAMM</name>
<dbReference type="SUPFAM" id="SSF48208">
    <property type="entry name" value="Six-hairpin glycosidases"/>
    <property type="match status" value="1"/>
</dbReference>
<dbReference type="SMART" id="SM00060">
    <property type="entry name" value="FN3"/>
    <property type="match status" value="1"/>
</dbReference>
<dbReference type="InterPro" id="IPR001956">
    <property type="entry name" value="CBM3"/>
</dbReference>
<feature type="active site" evidence="8">
    <location>
        <position position="450"/>
    </location>
</feature>
<keyword evidence="13" id="KW-1185">Reference proteome</keyword>
<dbReference type="InterPro" id="IPR036966">
    <property type="entry name" value="CBM3_sf"/>
</dbReference>
<evidence type="ECO:0000259" key="11">
    <source>
        <dbReference type="PROSITE" id="PS51172"/>
    </source>
</evidence>
<dbReference type="InterPro" id="IPR001701">
    <property type="entry name" value="Glyco_hydro_9"/>
</dbReference>
<dbReference type="Gene3D" id="2.60.40.710">
    <property type="entry name" value="Endoglucanase-like"/>
    <property type="match status" value="1"/>
</dbReference>
<comment type="similarity">
    <text evidence="7 9">Belongs to the glycosyl hydrolase 9 (cellulase E) family.</text>
</comment>
<dbReference type="InterPro" id="IPR008965">
    <property type="entry name" value="CBM2/CBM3_carb-bd_dom_sf"/>
</dbReference>
<evidence type="ECO:0000256" key="8">
    <source>
        <dbReference type="PROSITE-ProRule" id="PRU10060"/>
    </source>
</evidence>
<dbReference type="RefSeq" id="WP_161811854.1">
    <property type="nucleotide sequence ID" value="NZ_BLJN01000002.1"/>
</dbReference>
<feature type="active site" evidence="8">
    <location>
        <position position="459"/>
    </location>
</feature>
<dbReference type="InterPro" id="IPR012341">
    <property type="entry name" value="6hp_glycosidase-like_sf"/>
</dbReference>
<evidence type="ECO:0000259" key="10">
    <source>
        <dbReference type="PROSITE" id="PS50853"/>
    </source>
</evidence>
<evidence type="ECO:0000256" key="6">
    <source>
        <dbReference type="ARBA" id="ARBA00023326"/>
    </source>
</evidence>
<dbReference type="InterPro" id="IPR008928">
    <property type="entry name" value="6-hairpin_glycosidase_sf"/>
</dbReference>
<dbReference type="Gene3D" id="1.50.10.10">
    <property type="match status" value="1"/>
</dbReference>
<feature type="domain" description="CBM3" evidence="11">
    <location>
        <begin position="493"/>
        <end position="645"/>
    </location>
</feature>
<dbReference type="Proteomes" id="UP000445000">
    <property type="component" value="Unassembled WGS sequence"/>
</dbReference>
<dbReference type="GO" id="GO:0030248">
    <property type="term" value="F:cellulose binding"/>
    <property type="evidence" value="ECO:0007669"/>
    <property type="project" value="InterPro"/>
</dbReference>
<keyword evidence="3 9" id="KW-0136">Cellulose degradation</keyword>
<sequence>MDVRLPFRQVARAARFIVACFVLFAPPLLAQTFNYAEALQKSLLFYEAQRSGDLPASNRLNWRGDSGLQDGSDVGRDLTGGWYDAGDHVKFGLPMAASATMLAWGIVEYRANYVQIGQLDEALDQLRWATDYFIKAHTAPNELYGQIGAGAADHAWWGPAEVMQMARPSYRITSSCPGSDLAGETAAALAAASIAFRPTDPTYANTLLTHARQLYSFADNFRGKYSDCITDAASFYNSWSGFNDELVWGAIWLYRATNEAEFLTKAESYYANLSNQQQTSVKSYKWTHAWDDKSYGSYVLLAKLTGATRYHEDSQRWLNWWTVGGTALGADGTRVSYSPGGQAVLDRWGSLRYSANTAFAALVYSDAIADTVLKARYHDFAVRQINYALGQNPLNRSFVVGFGTNPPRNPHHRTAHGSWTDQIGSPVVSRHILYGALVGGPTSPNDQYTDDRSDYTMNEVATDYNAGFTSALARLVGEFGGTPLASFPSPEPVVGNEIFPEASINASGSNFTEIKLLLNNQSGWPARVTDRLSFRYYFTLEPGVTPSQISLAANYNQCLPPTGPTLHSGSIYYVTVSCNGTKIYPGGQQHYRKEVQFRIASSGAWDPSNDWSISGVSTTPGSTPVLVQRIPVYDNGVRVFGNEPNGGVVDTQPPTTPANLRVTGTTSSTASLAWDASTDDVGVTGYQIFRGTTLAGSATSTTFTDTGLTPSTTYSYTVVAQDASGKQSGASAAASATTTAITQDFSIAASPGALSIARGSSGAVSIAITRSGGFTGAVALTASGLPSGVTASFNPASATGASSTLTLTASSTAAAGAGTVTITGTSGTTTRTATVTLTVTTPGGDGTVTVTPAVTSSGGYYVEEQLRIANTGTLTALSVTIVAQRTTGISFSGQYNTVGSGVAQSSNSTASTITYQYTLSAGQTLGASTNRTFAAQMSGTGTVHPTGGDTYTVTYTTGGQSFTVSGTF</sequence>
<dbReference type="PROSITE" id="PS50853">
    <property type="entry name" value="FN3"/>
    <property type="match status" value="1"/>
</dbReference>
<dbReference type="Pfam" id="PF00041">
    <property type="entry name" value="fn3"/>
    <property type="match status" value="1"/>
</dbReference>
<evidence type="ECO:0000256" key="9">
    <source>
        <dbReference type="RuleBase" id="RU361166"/>
    </source>
</evidence>
<organism evidence="12 13">
    <name type="scientific">Steroidobacter agaridevorans</name>
    <dbReference type="NCBI Taxonomy" id="2695856"/>
    <lineage>
        <taxon>Bacteria</taxon>
        <taxon>Pseudomonadati</taxon>
        <taxon>Pseudomonadota</taxon>
        <taxon>Gammaproteobacteria</taxon>
        <taxon>Steroidobacterales</taxon>
        <taxon>Steroidobacteraceae</taxon>
        <taxon>Steroidobacter</taxon>
    </lineage>
</organism>
<dbReference type="GO" id="GO:0030245">
    <property type="term" value="P:cellulose catabolic process"/>
    <property type="evidence" value="ECO:0007669"/>
    <property type="project" value="UniProtKB-KW"/>
</dbReference>
<dbReference type="GO" id="GO:0008810">
    <property type="term" value="F:cellulase activity"/>
    <property type="evidence" value="ECO:0007669"/>
    <property type="project" value="UniProtKB-EC"/>
</dbReference>
<reference evidence="13" key="1">
    <citation type="submission" date="2020-01" db="EMBL/GenBank/DDBJ databases">
        <title>'Steroidobacter agaridevorans' sp. nov., agar-degrading bacteria isolated from rhizosphere soils.</title>
        <authorList>
            <person name="Ikenaga M."/>
            <person name="Kataoka M."/>
            <person name="Murouchi A."/>
            <person name="Katsuragi S."/>
            <person name="Sakai M."/>
        </authorList>
    </citation>
    <scope>NUCLEOTIDE SEQUENCE [LARGE SCALE GENOMIC DNA]</scope>
    <source>
        <strain evidence="13">YU21-B</strain>
    </source>
</reference>
<evidence type="ECO:0000256" key="5">
    <source>
        <dbReference type="ARBA" id="ARBA00023295"/>
    </source>
</evidence>
<evidence type="ECO:0000256" key="4">
    <source>
        <dbReference type="ARBA" id="ARBA00023277"/>
    </source>
</evidence>
<protein>
    <recommendedName>
        <fullName evidence="9">Endoglucanase</fullName>
        <ecNumber evidence="9">3.2.1.4</ecNumber>
    </recommendedName>
</protein>
<dbReference type="PROSITE" id="PS00592">
    <property type="entry name" value="GH9_2"/>
    <property type="match status" value="1"/>
</dbReference>
<comment type="catalytic activity">
    <reaction evidence="1 9">
        <text>Endohydrolysis of (1-&gt;4)-beta-D-glucosidic linkages in cellulose, lichenin and cereal beta-D-glucans.</text>
        <dbReference type="EC" id="3.2.1.4"/>
    </reaction>
</comment>
<dbReference type="InterPro" id="IPR018221">
    <property type="entry name" value="Glyco_hydro_9_His_AS"/>
</dbReference>
<dbReference type="InterPro" id="IPR003961">
    <property type="entry name" value="FN3_dom"/>
</dbReference>
<evidence type="ECO:0000256" key="2">
    <source>
        <dbReference type="ARBA" id="ARBA00022801"/>
    </source>
</evidence>
<keyword evidence="2 7" id="KW-0378">Hydrolase</keyword>
<feature type="domain" description="Fibronectin type-III" evidence="10">
    <location>
        <begin position="656"/>
        <end position="741"/>
    </location>
</feature>
<proteinExistence type="inferred from homology"/>
<evidence type="ECO:0000256" key="1">
    <source>
        <dbReference type="ARBA" id="ARBA00000966"/>
    </source>
</evidence>
<dbReference type="FunFam" id="1.50.10.10:FF:000020">
    <property type="entry name" value="Endoglucanase"/>
    <property type="match status" value="1"/>
</dbReference>
<dbReference type="EC" id="3.2.1.4" evidence="9"/>
<dbReference type="PROSITE" id="PS51172">
    <property type="entry name" value="CBM3"/>
    <property type="match status" value="1"/>
</dbReference>
<keyword evidence="4 7" id="KW-0119">Carbohydrate metabolism</keyword>
<dbReference type="InterPro" id="IPR036116">
    <property type="entry name" value="FN3_sf"/>
</dbReference>
<comment type="caution">
    <text evidence="12">The sequence shown here is derived from an EMBL/GenBank/DDBJ whole genome shotgun (WGS) entry which is preliminary data.</text>
</comment>
<gene>
    <name evidence="12" type="ORF">GCM10011487_21290</name>
</gene>
<dbReference type="CDD" id="cd00063">
    <property type="entry name" value="FN3"/>
    <property type="match status" value="1"/>
</dbReference>
<dbReference type="SUPFAM" id="SSF49265">
    <property type="entry name" value="Fibronectin type III"/>
    <property type="match status" value="1"/>
</dbReference>
<feature type="active site" evidence="7">
    <location>
        <position position="411"/>
    </location>
</feature>
<evidence type="ECO:0000256" key="7">
    <source>
        <dbReference type="PROSITE-ProRule" id="PRU10059"/>
    </source>
</evidence>
<dbReference type="InterPro" id="IPR013783">
    <property type="entry name" value="Ig-like_fold"/>
</dbReference>
<dbReference type="PANTHER" id="PTHR22298">
    <property type="entry name" value="ENDO-1,4-BETA-GLUCANASE"/>
    <property type="match status" value="1"/>
</dbReference>
<dbReference type="SMART" id="SM01067">
    <property type="entry name" value="CBM_3"/>
    <property type="match status" value="1"/>
</dbReference>